<dbReference type="Pfam" id="PF01740">
    <property type="entry name" value="STAS"/>
    <property type="match status" value="1"/>
</dbReference>
<dbReference type="AlphaFoldDB" id="A0A1M7Z702"/>
<evidence type="ECO:0000256" key="2">
    <source>
        <dbReference type="RuleBase" id="RU003749"/>
    </source>
</evidence>
<name>A0A1M7Z702_9HYPH</name>
<dbReference type="InterPro" id="IPR002645">
    <property type="entry name" value="STAS_dom"/>
</dbReference>
<dbReference type="InterPro" id="IPR036513">
    <property type="entry name" value="STAS_dom_sf"/>
</dbReference>
<evidence type="ECO:0000313" key="5">
    <source>
        <dbReference type="Proteomes" id="UP000186406"/>
    </source>
</evidence>
<dbReference type="Proteomes" id="UP000186406">
    <property type="component" value="Unassembled WGS sequence"/>
</dbReference>
<proteinExistence type="inferred from homology"/>
<reference evidence="4 5" key="1">
    <citation type="submission" date="2016-12" db="EMBL/GenBank/DDBJ databases">
        <authorList>
            <person name="Song W.-J."/>
            <person name="Kurnit D.M."/>
        </authorList>
    </citation>
    <scope>NUCLEOTIDE SEQUENCE [LARGE SCALE GENOMIC DNA]</scope>
    <source>
        <strain evidence="4 5">DSM 19599</strain>
    </source>
</reference>
<protein>
    <recommendedName>
        <fullName evidence="2">Anti-sigma factor antagonist</fullName>
    </recommendedName>
</protein>
<sequence>MTALTVEEDRIGKVLVVSPTGRLDSGTAKDFDTLLAGRIAEGETSLLLDFTNLDYISSAGLRVVLLAGKRTGAGGGKTELCGLGSSIREVFEISGFLSIFKVYEDRAAATAALSA</sequence>
<dbReference type="SUPFAM" id="SSF52091">
    <property type="entry name" value="SpoIIaa-like"/>
    <property type="match status" value="1"/>
</dbReference>
<dbReference type="NCBIfam" id="TIGR00377">
    <property type="entry name" value="ant_ant_sig"/>
    <property type="match status" value="1"/>
</dbReference>
<organism evidence="4 5">
    <name type="scientific">Pseudoxanthobacter soli DSM 19599</name>
    <dbReference type="NCBI Taxonomy" id="1123029"/>
    <lineage>
        <taxon>Bacteria</taxon>
        <taxon>Pseudomonadati</taxon>
        <taxon>Pseudomonadota</taxon>
        <taxon>Alphaproteobacteria</taxon>
        <taxon>Hyphomicrobiales</taxon>
        <taxon>Segnochrobactraceae</taxon>
        <taxon>Pseudoxanthobacter</taxon>
    </lineage>
</organism>
<dbReference type="CDD" id="cd07043">
    <property type="entry name" value="STAS_anti-anti-sigma_factors"/>
    <property type="match status" value="1"/>
</dbReference>
<evidence type="ECO:0000256" key="1">
    <source>
        <dbReference type="ARBA" id="ARBA00009013"/>
    </source>
</evidence>
<evidence type="ECO:0000259" key="3">
    <source>
        <dbReference type="PROSITE" id="PS50801"/>
    </source>
</evidence>
<dbReference type="EMBL" id="FRXO01000001">
    <property type="protein sequence ID" value="SHO60645.1"/>
    <property type="molecule type" value="Genomic_DNA"/>
</dbReference>
<keyword evidence="5" id="KW-1185">Reference proteome</keyword>
<evidence type="ECO:0000313" key="4">
    <source>
        <dbReference type="EMBL" id="SHO60645.1"/>
    </source>
</evidence>
<dbReference type="RefSeq" id="WP_210215376.1">
    <property type="nucleotide sequence ID" value="NZ_FRXO01000001.1"/>
</dbReference>
<dbReference type="Gene3D" id="3.30.750.24">
    <property type="entry name" value="STAS domain"/>
    <property type="match status" value="1"/>
</dbReference>
<dbReference type="InterPro" id="IPR003658">
    <property type="entry name" value="Anti-sigma_ant"/>
</dbReference>
<dbReference type="GO" id="GO:0043856">
    <property type="term" value="F:anti-sigma factor antagonist activity"/>
    <property type="evidence" value="ECO:0007669"/>
    <property type="project" value="InterPro"/>
</dbReference>
<gene>
    <name evidence="4" type="ORF">SAMN02745172_00366</name>
</gene>
<feature type="domain" description="STAS" evidence="3">
    <location>
        <begin position="4"/>
        <end position="113"/>
    </location>
</feature>
<dbReference type="STRING" id="1123029.SAMN02745172_00366"/>
<comment type="similarity">
    <text evidence="1 2">Belongs to the anti-sigma-factor antagonist family.</text>
</comment>
<dbReference type="PANTHER" id="PTHR33495">
    <property type="entry name" value="ANTI-SIGMA FACTOR ANTAGONIST TM_1081-RELATED-RELATED"/>
    <property type="match status" value="1"/>
</dbReference>
<dbReference type="PROSITE" id="PS50801">
    <property type="entry name" value="STAS"/>
    <property type="match status" value="1"/>
</dbReference>
<accession>A0A1M7Z702</accession>